<comment type="caution">
    <text evidence="3">The sequence shown here is derived from an EMBL/GenBank/DDBJ whole genome shotgun (WGS) entry which is preliminary data.</text>
</comment>
<keyword evidence="4" id="KW-1185">Reference proteome</keyword>
<dbReference type="PANTHER" id="PTHR43364">
    <property type="entry name" value="NADH-SPECIFIC METHYLGLYOXAL REDUCTASE-RELATED"/>
    <property type="match status" value="1"/>
</dbReference>
<dbReference type="SUPFAM" id="SSF51430">
    <property type="entry name" value="NAD(P)-linked oxidoreductase"/>
    <property type="match status" value="1"/>
</dbReference>
<evidence type="ECO:0000313" key="3">
    <source>
        <dbReference type="EMBL" id="KAL0579062.1"/>
    </source>
</evidence>
<organism evidence="3 4">
    <name type="scientific">Marasmius crinis-equi</name>
    <dbReference type="NCBI Taxonomy" id="585013"/>
    <lineage>
        <taxon>Eukaryota</taxon>
        <taxon>Fungi</taxon>
        <taxon>Dikarya</taxon>
        <taxon>Basidiomycota</taxon>
        <taxon>Agaricomycotina</taxon>
        <taxon>Agaricomycetes</taxon>
        <taxon>Agaricomycetidae</taxon>
        <taxon>Agaricales</taxon>
        <taxon>Marasmiineae</taxon>
        <taxon>Marasmiaceae</taxon>
        <taxon>Marasmius</taxon>
    </lineage>
</organism>
<reference evidence="3 4" key="1">
    <citation type="submission" date="2024-02" db="EMBL/GenBank/DDBJ databases">
        <title>A draft genome for the cacao thread blight pathogen Marasmius crinis-equi.</title>
        <authorList>
            <person name="Cohen S.P."/>
            <person name="Baruah I.K."/>
            <person name="Amoako-Attah I."/>
            <person name="Bukari Y."/>
            <person name="Meinhardt L.W."/>
            <person name="Bailey B.A."/>
        </authorList>
    </citation>
    <scope>NUCLEOTIDE SEQUENCE [LARGE SCALE GENOMIC DNA]</scope>
    <source>
        <strain evidence="3 4">GH-76</strain>
    </source>
</reference>
<accession>A0ABR3FVA3</accession>
<dbReference type="Pfam" id="PF00248">
    <property type="entry name" value="Aldo_ket_red"/>
    <property type="match status" value="1"/>
</dbReference>
<dbReference type="Gene3D" id="3.20.20.100">
    <property type="entry name" value="NADP-dependent oxidoreductase domain"/>
    <property type="match status" value="1"/>
</dbReference>
<evidence type="ECO:0000313" key="4">
    <source>
        <dbReference type="Proteomes" id="UP001465976"/>
    </source>
</evidence>
<evidence type="ECO:0000256" key="1">
    <source>
        <dbReference type="ARBA" id="ARBA00022857"/>
    </source>
</evidence>
<dbReference type="InterPro" id="IPR036812">
    <property type="entry name" value="NAD(P)_OxRdtase_dom_sf"/>
</dbReference>
<protein>
    <recommendedName>
        <fullName evidence="2">NADP-dependent oxidoreductase domain-containing protein</fullName>
    </recommendedName>
</protein>
<evidence type="ECO:0000259" key="2">
    <source>
        <dbReference type="Pfam" id="PF00248"/>
    </source>
</evidence>
<proteinExistence type="predicted"/>
<dbReference type="Proteomes" id="UP001465976">
    <property type="component" value="Unassembled WGS sequence"/>
</dbReference>
<sequence length="371" mass="41736">MSASNNTSSVYYRRLGSSGLKVSVPILGGMNFGSPKWQVRISAPSSDSAGTDVLYPKAWVVDEEQSMKVLKAAWDKGINTVDTSNNYSNGESEKIIGKFLKQYNIPRNQYIIATKCWGLASEDAPDVFTVMAPPSFRKQKQYVNQDGLSRAAIFNAVERSLERLQTTYIDLYQIHRFDPDTPAEETMKALHDLVQSGKVRYIGASSMRAWQFAHLNEVASRNGWTRFVSMQDEYSLVYREEEREMHAYCKFNGIGIITYGALYSGLLTRSPDKEVSTTRLATFKGTVWEFKLSEADKAIVRRVEEVAQKRGVSMAEVALAWLGSKVTSPIIGTSTVERLEQNLVGEDFTLTEEETKYLEEPYVPKPLRGHA</sequence>
<dbReference type="InterPro" id="IPR050523">
    <property type="entry name" value="AKR_Detox_Biosynth"/>
</dbReference>
<gene>
    <name evidence="3" type="ORF">V5O48_002955</name>
</gene>
<feature type="domain" description="NADP-dependent oxidoreductase" evidence="2">
    <location>
        <begin position="57"/>
        <end position="360"/>
    </location>
</feature>
<dbReference type="EMBL" id="JBAHYK010000073">
    <property type="protein sequence ID" value="KAL0579062.1"/>
    <property type="molecule type" value="Genomic_DNA"/>
</dbReference>
<dbReference type="PANTHER" id="PTHR43364:SF9">
    <property type="entry name" value="OXIDOREDUCTASE"/>
    <property type="match status" value="1"/>
</dbReference>
<dbReference type="CDD" id="cd19079">
    <property type="entry name" value="AKR_EcYajO-like"/>
    <property type="match status" value="1"/>
</dbReference>
<keyword evidence="1" id="KW-0521">NADP</keyword>
<name>A0ABR3FVA3_9AGAR</name>
<dbReference type="InterPro" id="IPR023210">
    <property type="entry name" value="NADP_OxRdtase_dom"/>
</dbReference>